<proteinExistence type="predicted"/>
<dbReference type="STRING" id="62101.AB835_08060"/>
<sequence>MLATMDPNGNDTSTEQVINDSLLQQDNLEVAEHFLSWIKQGLNEKSIPVNTPDANIHIVNDGVFLVSPNIFKDYLAMKGINEDMWRRLSKRFANLRVNIVHIVSTGHAMNLHRYCLKKPDGSQEFVNGYLIPFNHFYVDNATLPEVNAALTVEPGRGECQPRMKPFTDTK</sequence>
<dbReference type="InterPro" id="IPR011093">
    <property type="entry name" value="TraI_2_C"/>
</dbReference>
<accession>A0A1D2QPP9</accession>
<comment type="caution">
    <text evidence="2">The sequence shown here is derived from an EMBL/GenBank/DDBJ whole genome shotgun (WGS) entry which is preliminary data.</text>
</comment>
<dbReference type="Gene3D" id="2.40.10.200">
    <property type="entry name" value="STY4665 C-terminal domain-like"/>
    <property type="match status" value="1"/>
</dbReference>
<reference evidence="2 3" key="1">
    <citation type="journal article" date="2016" name="Appl. Environ. Microbiol.">
        <title>Lack of Overt Genome Reduction in the Bryostatin-Producing Bryozoan Symbiont "Candidatus Endobugula sertula".</title>
        <authorList>
            <person name="Miller I.J."/>
            <person name="Vanee N."/>
            <person name="Fong S.S."/>
            <person name="Lim-Fong G.E."/>
            <person name="Kwan J.C."/>
        </authorList>
    </citation>
    <scope>NUCLEOTIDE SEQUENCE [LARGE SCALE GENOMIC DNA]</scope>
    <source>
        <strain evidence="2">AB1-4</strain>
    </source>
</reference>
<protein>
    <recommendedName>
        <fullName evidence="1">Putative conjugal transfer nickase/helicase TraI C-terminal domain-containing protein</fullName>
    </recommendedName>
</protein>
<feature type="domain" description="Putative conjugal transfer nickase/helicase TraI C-terminal" evidence="1">
    <location>
        <begin position="31"/>
        <end position="150"/>
    </location>
</feature>
<gene>
    <name evidence="2" type="ORF">AB835_08060</name>
</gene>
<dbReference type="Pfam" id="PF07515">
    <property type="entry name" value="TraI_2_C"/>
    <property type="match status" value="1"/>
</dbReference>
<dbReference type="SUPFAM" id="SSF46785">
    <property type="entry name" value="Winged helix' DNA-binding domain"/>
    <property type="match status" value="1"/>
</dbReference>
<evidence type="ECO:0000259" key="1">
    <source>
        <dbReference type="Pfam" id="PF07515"/>
    </source>
</evidence>
<dbReference type="Gene3D" id="1.10.10.10">
    <property type="entry name" value="Winged helix-like DNA-binding domain superfamily/Winged helix DNA-binding domain"/>
    <property type="match status" value="1"/>
</dbReference>
<dbReference type="AlphaFoldDB" id="A0A1D2QPP9"/>
<evidence type="ECO:0000313" key="3">
    <source>
        <dbReference type="Proteomes" id="UP000242502"/>
    </source>
</evidence>
<dbReference type="InterPro" id="IPR036390">
    <property type="entry name" value="WH_DNA-bd_sf"/>
</dbReference>
<dbReference type="Proteomes" id="UP000242502">
    <property type="component" value="Unassembled WGS sequence"/>
</dbReference>
<dbReference type="InterPro" id="IPR036388">
    <property type="entry name" value="WH-like_DNA-bd_sf"/>
</dbReference>
<name>A0A1D2QPP9_9GAMM</name>
<dbReference type="EMBL" id="MDLC01000025">
    <property type="protein sequence ID" value="ODS23557.1"/>
    <property type="molecule type" value="Genomic_DNA"/>
</dbReference>
<organism evidence="2 3">
    <name type="scientific">Candidatus Endobugula sertula</name>
    <name type="common">Bugula neritina bacterial symbiont</name>
    <dbReference type="NCBI Taxonomy" id="62101"/>
    <lineage>
        <taxon>Bacteria</taxon>
        <taxon>Pseudomonadati</taxon>
        <taxon>Pseudomonadota</taxon>
        <taxon>Gammaproteobacteria</taxon>
        <taxon>Cellvibrionales</taxon>
        <taxon>Cellvibrionaceae</taxon>
        <taxon>Candidatus Endobugula</taxon>
    </lineage>
</organism>
<evidence type="ECO:0000313" key="2">
    <source>
        <dbReference type="EMBL" id="ODS23557.1"/>
    </source>
</evidence>